<comment type="caution">
    <text evidence="1">The sequence shown here is derived from an EMBL/GenBank/DDBJ whole genome shotgun (WGS) entry which is preliminary data.</text>
</comment>
<reference evidence="1" key="1">
    <citation type="submission" date="2024-09" db="EMBL/GenBank/DDBJ databases">
        <title>Black Yeasts Isolated from many extreme environments.</title>
        <authorList>
            <person name="Coleine C."/>
            <person name="Stajich J.E."/>
            <person name="Selbmann L."/>
        </authorList>
    </citation>
    <scope>NUCLEOTIDE SEQUENCE</scope>
    <source>
        <strain evidence="1">CCFEE 5737</strain>
    </source>
</reference>
<accession>A0ACC3DB20</accession>
<name>A0ACC3DB20_9PEZI</name>
<feature type="non-terminal residue" evidence="1">
    <location>
        <position position="189"/>
    </location>
</feature>
<protein>
    <submittedName>
        <fullName evidence="1">Uncharacterized protein</fullName>
    </submittedName>
</protein>
<sequence>MSESENQDRAAKARDHGFVEKTAYDYAVYGSGNDAPDACNDQAWGSTAARYEWSDEYGDVAPRVPELEQQLFNDAYMMRKGENLQAYNVINVTIEGPTKIAPVTSFKDAGLHPVMLQNVELCKYDHLTPIQAHTIPSVLQGYDVVACAQTGSGKTAAYLIPVISRLMGKAKKLAAKRPNPVGYNPQTDR</sequence>
<gene>
    <name evidence="1" type="ORF">LTS18_004941</name>
</gene>
<dbReference type="Proteomes" id="UP001186974">
    <property type="component" value="Unassembled WGS sequence"/>
</dbReference>
<organism evidence="1 2">
    <name type="scientific">Coniosporium uncinatum</name>
    <dbReference type="NCBI Taxonomy" id="93489"/>
    <lineage>
        <taxon>Eukaryota</taxon>
        <taxon>Fungi</taxon>
        <taxon>Dikarya</taxon>
        <taxon>Ascomycota</taxon>
        <taxon>Pezizomycotina</taxon>
        <taxon>Dothideomycetes</taxon>
        <taxon>Dothideomycetes incertae sedis</taxon>
        <taxon>Coniosporium</taxon>
    </lineage>
</organism>
<evidence type="ECO:0000313" key="1">
    <source>
        <dbReference type="EMBL" id="KAK3064680.1"/>
    </source>
</evidence>
<dbReference type="EMBL" id="JAWDJW010006450">
    <property type="protein sequence ID" value="KAK3064680.1"/>
    <property type="molecule type" value="Genomic_DNA"/>
</dbReference>
<keyword evidence="2" id="KW-1185">Reference proteome</keyword>
<evidence type="ECO:0000313" key="2">
    <source>
        <dbReference type="Proteomes" id="UP001186974"/>
    </source>
</evidence>
<proteinExistence type="predicted"/>